<dbReference type="Gene3D" id="2.80.10.50">
    <property type="match status" value="3"/>
</dbReference>
<dbReference type="Proteomes" id="UP000321497">
    <property type="component" value="Unassembled WGS sequence"/>
</dbReference>
<reference evidence="3 4" key="1">
    <citation type="submission" date="2019-08" db="EMBL/GenBank/DDBJ databases">
        <title>Genome of Aequorivita antarctica SW49 (type strain).</title>
        <authorList>
            <person name="Bowman J.P."/>
        </authorList>
    </citation>
    <scope>NUCLEOTIDE SEQUENCE [LARGE SCALE GENOMIC DNA]</scope>
    <source>
        <strain evidence="3 4">SW49</strain>
    </source>
</reference>
<dbReference type="EMBL" id="VORT01000011">
    <property type="protein sequence ID" value="TXD72003.1"/>
    <property type="molecule type" value="Genomic_DNA"/>
</dbReference>
<comment type="caution">
    <text evidence="3">The sequence shown here is derived from an EMBL/GenBank/DDBJ whole genome shotgun (WGS) entry which is preliminary data.</text>
</comment>
<dbReference type="NCBIfam" id="TIGR02608">
    <property type="entry name" value="delta_60_rpt"/>
    <property type="match status" value="8"/>
</dbReference>
<proteinExistence type="predicted"/>
<feature type="chain" id="PRO_5023070302" evidence="2">
    <location>
        <begin position="21"/>
        <end position="526"/>
    </location>
</feature>
<accession>A0A5C6YXZ3</accession>
<dbReference type="Pfam" id="PF17164">
    <property type="entry name" value="DUF5122"/>
    <property type="match status" value="7"/>
</dbReference>
<name>A0A5C6YXZ3_9FLAO</name>
<evidence type="ECO:0000313" key="3">
    <source>
        <dbReference type="EMBL" id="TXD72003.1"/>
    </source>
</evidence>
<organism evidence="3 4">
    <name type="scientific">Aequorivita antarctica</name>
    <dbReference type="NCBI Taxonomy" id="153266"/>
    <lineage>
        <taxon>Bacteria</taxon>
        <taxon>Pseudomonadati</taxon>
        <taxon>Bacteroidota</taxon>
        <taxon>Flavobacteriia</taxon>
        <taxon>Flavobacteriales</taxon>
        <taxon>Flavobacteriaceae</taxon>
        <taxon>Aequorivita</taxon>
    </lineage>
</organism>
<evidence type="ECO:0000256" key="1">
    <source>
        <dbReference type="ARBA" id="ARBA00022729"/>
    </source>
</evidence>
<keyword evidence="4" id="KW-1185">Reference proteome</keyword>
<dbReference type="NCBIfam" id="TIGR04183">
    <property type="entry name" value="Por_Secre_tail"/>
    <property type="match status" value="1"/>
</dbReference>
<evidence type="ECO:0000256" key="2">
    <source>
        <dbReference type="SAM" id="SignalP"/>
    </source>
</evidence>
<dbReference type="OrthoDB" id="9805017at2"/>
<keyword evidence="1 2" id="KW-0732">Signal</keyword>
<dbReference type="PANTHER" id="PTHR42754">
    <property type="entry name" value="ENDOGLUCANASE"/>
    <property type="match status" value="1"/>
</dbReference>
<dbReference type="RefSeq" id="WP_111843161.1">
    <property type="nucleotide sequence ID" value="NZ_UEGI01000001.1"/>
</dbReference>
<dbReference type="AlphaFoldDB" id="A0A5C6YXZ3"/>
<dbReference type="PANTHER" id="PTHR42754:SF1">
    <property type="entry name" value="LIPOPROTEIN"/>
    <property type="match status" value="1"/>
</dbReference>
<feature type="signal peptide" evidence="2">
    <location>
        <begin position="1"/>
        <end position="20"/>
    </location>
</feature>
<dbReference type="InterPro" id="IPR026444">
    <property type="entry name" value="Secre_tail"/>
</dbReference>
<evidence type="ECO:0000313" key="4">
    <source>
        <dbReference type="Proteomes" id="UP000321497"/>
    </source>
</evidence>
<sequence>MKKNVLIALFMLPLAIFAQAPGTLDTSFGNGGTVIIDNGNLDLFNDVVVQDDQKIVAIGMTYDASFVASTKAYRFLPDGSLDMTFATNGIFTYSLNAEANVFDVLIKEDGKILMVGSTTDYNDYRILLIQLNENGSLDGTFGLGGVVVQKVSPITAGFFEDFGTSVAMQDNKILVAGSLKTLDYNNAPMVVRFNENGELDTTFGDAGVVTIPVIESENVFDSLVVQDDGKIVASGHYSVGLNYFAMLVVRFMPNGTLDTTFGNNGQTVIPLGADAEGFGMKLTAENKIVVAGFTASPQYNYDMLLMQFDTDGNLDAGFGVDGIVVSDLGNYDVGSAIHIQEDGKILVAGGTGEGAPNDVEMAVWRYLADGTADITFGVDGIAKVQISGQVDEALGMALQADGNIVIAGKARNANNNHDFIVARMLNDLELSTPGFIANTSQSIAPNPVAAGGNLHISYEITEATKVQIEVYNLIGALVYVADLGYHQTGLQILTFTIPAHMSTGIFYIRTRTEGSVSNTSKLIVTE</sequence>
<protein>
    <submittedName>
        <fullName evidence="3">T9SS type A sorting domain-containing protein</fullName>
    </submittedName>
</protein>
<dbReference type="SUPFAM" id="SSF101898">
    <property type="entry name" value="NHL repeat"/>
    <property type="match status" value="1"/>
</dbReference>
<dbReference type="InterPro" id="IPR013431">
    <property type="entry name" value="Delta_60_rpt"/>
</dbReference>
<gene>
    <name evidence="3" type="ORF">ESU54_14640</name>
</gene>